<reference evidence="1 2" key="1">
    <citation type="journal article" date="2018" name="Nat. Biotechnol.">
        <title>A standardized bacterial taxonomy based on genome phylogeny substantially revises the tree of life.</title>
        <authorList>
            <person name="Parks D.H."/>
            <person name="Chuvochina M."/>
            <person name="Waite D.W."/>
            <person name="Rinke C."/>
            <person name="Skarshewski A."/>
            <person name="Chaumeil P.A."/>
            <person name="Hugenholtz P."/>
        </authorList>
    </citation>
    <scope>NUCLEOTIDE SEQUENCE [LARGE SCALE GENOMIC DNA]</scope>
    <source>
        <strain evidence="1">UBA9158</strain>
    </source>
</reference>
<dbReference type="EMBL" id="DMND01000111">
    <property type="protein sequence ID" value="HAN27685.1"/>
    <property type="molecule type" value="Genomic_DNA"/>
</dbReference>
<sequence length="71" mass="8396">MPHRLALHPFQPDDDILVDDSIAVLDRQTSVDKGEVFRQDANTLISEYLDFRQFDFFKCAIWGTYRTYRTP</sequence>
<evidence type="ECO:0000313" key="1">
    <source>
        <dbReference type="EMBL" id="HAN27685.1"/>
    </source>
</evidence>
<gene>
    <name evidence="1" type="ORF">DCP75_08190</name>
</gene>
<accession>A0A3C1KM07</accession>
<dbReference type="AlphaFoldDB" id="A0A3C1KM07"/>
<dbReference type="Proteomes" id="UP000259273">
    <property type="component" value="Unassembled WGS sequence"/>
</dbReference>
<protein>
    <submittedName>
        <fullName evidence="1">Uncharacterized protein</fullName>
    </submittedName>
</protein>
<comment type="caution">
    <text evidence="1">The sequence shown here is derived from an EMBL/GenBank/DDBJ whole genome shotgun (WGS) entry which is preliminary data.</text>
</comment>
<name>A0A3C1KM07_9GAMM</name>
<organism evidence="1 2">
    <name type="scientific">Haliea salexigens</name>
    <dbReference type="NCBI Taxonomy" id="287487"/>
    <lineage>
        <taxon>Bacteria</taxon>
        <taxon>Pseudomonadati</taxon>
        <taxon>Pseudomonadota</taxon>
        <taxon>Gammaproteobacteria</taxon>
        <taxon>Cellvibrionales</taxon>
        <taxon>Halieaceae</taxon>
        <taxon>Haliea</taxon>
    </lineage>
</organism>
<proteinExistence type="predicted"/>
<evidence type="ECO:0000313" key="2">
    <source>
        <dbReference type="Proteomes" id="UP000259273"/>
    </source>
</evidence>